<dbReference type="AlphaFoldDB" id="A0AAD3GYN1"/>
<evidence type="ECO:0000313" key="2">
    <source>
        <dbReference type="EMBL" id="GFH44222.1"/>
    </source>
</evidence>
<dbReference type="PANTHER" id="PTHR31094:SF2">
    <property type="entry name" value="RIKEN CDNA 2310061I04 GENE"/>
    <property type="match status" value="1"/>
</dbReference>
<dbReference type="InterPro" id="IPR018790">
    <property type="entry name" value="DUF2358"/>
</dbReference>
<keyword evidence="1" id="KW-0732">Signal</keyword>
<reference evidence="2 3" key="1">
    <citation type="journal article" date="2021" name="Sci. Rep.">
        <title>The genome of the diatom Chaetoceros tenuissimus carries an ancient integrated fragment of an extant virus.</title>
        <authorList>
            <person name="Hongo Y."/>
            <person name="Kimura K."/>
            <person name="Takaki Y."/>
            <person name="Yoshida Y."/>
            <person name="Baba S."/>
            <person name="Kobayashi G."/>
            <person name="Nagasaki K."/>
            <person name="Hano T."/>
            <person name="Tomaru Y."/>
        </authorList>
    </citation>
    <scope>NUCLEOTIDE SEQUENCE [LARGE SCALE GENOMIC DNA]</scope>
    <source>
        <strain evidence="2 3">NIES-3715</strain>
    </source>
</reference>
<sequence length="237" mass="26938">MITRLCFMAAIAALLGSVQAFSTSGMSQRKSLSLNSAVLDEVKETTVESGSLPPFLQDMADERREFELNLGKAMDTLRKDYPNMLHKTPDFSIYHDDIRVVDPSGVQLRGLKSYKNSFSFFQTLIRFLYSKEESYVQSRMVYDFARQSIRMSWNAVIVPKVVGNRRNALYVDGISIYKMDSKSGKIVEHRVERMLINNIPIEPPYDVLTALREELMNPYGQRIPVGVGVGAMFDTNQ</sequence>
<feature type="signal peptide" evidence="1">
    <location>
        <begin position="1"/>
        <end position="20"/>
    </location>
</feature>
<name>A0AAD3GYN1_9STRA</name>
<evidence type="ECO:0000256" key="1">
    <source>
        <dbReference type="SAM" id="SignalP"/>
    </source>
</evidence>
<organism evidence="2 3">
    <name type="scientific">Chaetoceros tenuissimus</name>
    <dbReference type="NCBI Taxonomy" id="426638"/>
    <lineage>
        <taxon>Eukaryota</taxon>
        <taxon>Sar</taxon>
        <taxon>Stramenopiles</taxon>
        <taxon>Ochrophyta</taxon>
        <taxon>Bacillariophyta</taxon>
        <taxon>Coscinodiscophyceae</taxon>
        <taxon>Chaetocerotophycidae</taxon>
        <taxon>Chaetocerotales</taxon>
        <taxon>Chaetocerotaceae</taxon>
        <taxon>Chaetoceros</taxon>
    </lineage>
</organism>
<dbReference type="Proteomes" id="UP001054902">
    <property type="component" value="Unassembled WGS sequence"/>
</dbReference>
<gene>
    <name evidence="2" type="ORF">CTEN210_00696</name>
</gene>
<keyword evidence="3" id="KW-1185">Reference proteome</keyword>
<accession>A0AAD3GYN1</accession>
<dbReference type="Pfam" id="PF10184">
    <property type="entry name" value="DUF2358"/>
    <property type="match status" value="1"/>
</dbReference>
<feature type="chain" id="PRO_5042086781" evidence="1">
    <location>
        <begin position="21"/>
        <end position="237"/>
    </location>
</feature>
<comment type="caution">
    <text evidence="2">The sequence shown here is derived from an EMBL/GenBank/DDBJ whole genome shotgun (WGS) entry which is preliminary data.</text>
</comment>
<dbReference type="PANTHER" id="PTHR31094">
    <property type="entry name" value="RIKEN CDNA 2310061I04 GENE"/>
    <property type="match status" value="1"/>
</dbReference>
<proteinExistence type="predicted"/>
<protein>
    <submittedName>
        <fullName evidence="2">Uncharacterized protein</fullName>
    </submittedName>
</protein>
<evidence type="ECO:0000313" key="3">
    <source>
        <dbReference type="Proteomes" id="UP001054902"/>
    </source>
</evidence>
<dbReference type="EMBL" id="BLLK01000019">
    <property type="protein sequence ID" value="GFH44222.1"/>
    <property type="molecule type" value="Genomic_DNA"/>
</dbReference>